<accession>A0ABV6VR80</accession>
<proteinExistence type="inferred from homology"/>
<sequence>MTGDAVHAGPRFGVDARREAQAEVFTLAGELDHDTAPMLRKRFDEAFELVETAKAAGRERPDLVVVDCAELAFCDSTGLNVLLTARLRAEELGIEIRLAALRGHVARMFEITGVGGVFSIHSDLADALAAG</sequence>
<evidence type="ECO:0000256" key="2">
    <source>
        <dbReference type="RuleBase" id="RU003749"/>
    </source>
</evidence>
<evidence type="ECO:0000313" key="5">
    <source>
        <dbReference type="Proteomes" id="UP001592531"/>
    </source>
</evidence>
<comment type="similarity">
    <text evidence="1 2">Belongs to the anti-sigma-factor antagonist family.</text>
</comment>
<evidence type="ECO:0000259" key="3">
    <source>
        <dbReference type="PROSITE" id="PS50801"/>
    </source>
</evidence>
<dbReference type="InterPro" id="IPR002645">
    <property type="entry name" value="STAS_dom"/>
</dbReference>
<dbReference type="NCBIfam" id="TIGR00377">
    <property type="entry name" value="ant_ant_sig"/>
    <property type="match status" value="1"/>
</dbReference>
<comment type="caution">
    <text evidence="4">The sequence shown here is derived from an EMBL/GenBank/DDBJ whole genome shotgun (WGS) entry which is preliminary data.</text>
</comment>
<feature type="domain" description="STAS" evidence="3">
    <location>
        <begin position="24"/>
        <end position="131"/>
    </location>
</feature>
<dbReference type="CDD" id="cd07043">
    <property type="entry name" value="STAS_anti-anti-sigma_factors"/>
    <property type="match status" value="1"/>
</dbReference>
<dbReference type="Proteomes" id="UP001592531">
    <property type="component" value="Unassembled WGS sequence"/>
</dbReference>
<dbReference type="PROSITE" id="PS50801">
    <property type="entry name" value="STAS"/>
    <property type="match status" value="1"/>
</dbReference>
<name>A0ABV6VR80_9ACTN</name>
<dbReference type="SUPFAM" id="SSF52091">
    <property type="entry name" value="SpoIIaa-like"/>
    <property type="match status" value="1"/>
</dbReference>
<reference evidence="4 5" key="1">
    <citation type="submission" date="2024-09" db="EMBL/GenBank/DDBJ databases">
        <authorList>
            <person name="Lee S.D."/>
        </authorList>
    </citation>
    <scope>NUCLEOTIDE SEQUENCE [LARGE SCALE GENOMIC DNA]</scope>
    <source>
        <strain evidence="4 5">N8-3</strain>
    </source>
</reference>
<dbReference type="InterPro" id="IPR003658">
    <property type="entry name" value="Anti-sigma_ant"/>
</dbReference>
<evidence type="ECO:0000313" key="4">
    <source>
        <dbReference type="EMBL" id="MFC1416266.1"/>
    </source>
</evidence>
<dbReference type="EMBL" id="JBHFAB010000004">
    <property type="protein sequence ID" value="MFC1416266.1"/>
    <property type="molecule type" value="Genomic_DNA"/>
</dbReference>
<dbReference type="RefSeq" id="WP_380533381.1">
    <property type="nucleotide sequence ID" value="NZ_JBHFAB010000004.1"/>
</dbReference>
<evidence type="ECO:0000256" key="1">
    <source>
        <dbReference type="ARBA" id="ARBA00009013"/>
    </source>
</evidence>
<gene>
    <name evidence="4" type="ORF">ACEZDE_06370</name>
</gene>
<keyword evidence="5" id="KW-1185">Reference proteome</keyword>
<dbReference type="InterPro" id="IPR036513">
    <property type="entry name" value="STAS_dom_sf"/>
</dbReference>
<dbReference type="Pfam" id="PF01740">
    <property type="entry name" value="STAS"/>
    <property type="match status" value="1"/>
</dbReference>
<dbReference type="PANTHER" id="PTHR33495:SF2">
    <property type="entry name" value="ANTI-SIGMA FACTOR ANTAGONIST TM_1081-RELATED"/>
    <property type="match status" value="1"/>
</dbReference>
<dbReference type="Gene3D" id="3.30.750.24">
    <property type="entry name" value="STAS domain"/>
    <property type="match status" value="1"/>
</dbReference>
<protein>
    <recommendedName>
        <fullName evidence="2">Anti-sigma factor antagonist</fullName>
    </recommendedName>
</protein>
<organism evidence="4 5">
    <name type="scientific">Streptacidiphilus cavernicola</name>
    <dbReference type="NCBI Taxonomy" id="3342716"/>
    <lineage>
        <taxon>Bacteria</taxon>
        <taxon>Bacillati</taxon>
        <taxon>Actinomycetota</taxon>
        <taxon>Actinomycetes</taxon>
        <taxon>Kitasatosporales</taxon>
        <taxon>Streptomycetaceae</taxon>
        <taxon>Streptacidiphilus</taxon>
    </lineage>
</organism>
<dbReference type="PANTHER" id="PTHR33495">
    <property type="entry name" value="ANTI-SIGMA FACTOR ANTAGONIST TM_1081-RELATED-RELATED"/>
    <property type="match status" value="1"/>
</dbReference>